<gene>
    <name evidence="1" type="ORF">IE53DRAFT_200552</name>
</gene>
<dbReference type="Proteomes" id="UP000245626">
    <property type="component" value="Unassembled WGS sequence"/>
</dbReference>
<sequence length="1018" mass="108414">MASFLFTLFLVMSTSPTSKRRSIKMRTTLLLVVATQLLASVTGHKGYFDHDEALHRRMARIRSVRRQSDGGTGQMQLYKDASQLESDFGLSSECAGALMTSFNCDDRITHFGSSPSTNTTFLDAVCRETCDEALNEYRRDTLEHCQGESFAGYDNSTYAITDVTDQLILNYQLGCLKDSSTGSYCVNTDSSPCSDCGLKSMNRTLSNPVGYSEYLANALYDRLKNECKGSQYVKYNVTGPPDSSSTSDPNGYTPIQRNCTLTGYYADLDSSMDCDQIAQAYQVSYFNVLTANPTLSVSNCQVKAGQSVCLPKACETYVIKQGDDCTSIMEQNSHNVTRQQLVSFNPELGLTCSQAPNLVGKRICVSPNGGWSDVSASPTNGSPNSQPTAAAPVPSNIAPNTTTSCSKYYQTMSGDYCFKITLRFGISLDQFIDLNPMIDQDCSNLWANTSYCVDPYPPYGTPTTTSTPTPTPVTDHIEYHPDWTLTPLPTESVTTVASSVLPTAQAPAPTNLAPGSIDHLCGIYYVVGSNDTCDSIAQDYTTDLADLERWNSELPCGTSLASFQGKAICTLGPRNYTEVPVARAPSNVAGAANQTICGDYADVEEGDECDDFAALYGMYLEDLIDLNPGLSSDCSNFEVGEAYCVSLAGVPLFPEDGNDGGGSGSGSSSGSDEGCTSTYKVVQDDTCQSIATSHALTVEQLLQLNSGIDADCTNLSVGQTYCMSNATIPGSSTSDPDQGGGVEDDCAQRYESVDGDTCDSISKAHSISTSTLESLNPSLDCGGGSDKLTSGQSVCVQGCTSRYTVQSGDTCYDIADSHGTTVSAIQSLNPGLDCDLLSLGEKICLASSSSSSSPSDSNGSGSNDPEVQCDSNPYTVQSGDTCYDIASQHVLTTAELLAENPGLDCQALRVGQTVCLGAKACFVTHTVESGENCHKIASRFKVDFDTFKSRNPDLSCTKIQVGDIVCLGPDACLGMYTVQSGDTCHGIASSHNLDFDVFKSKNPGIHCTQIKAGDQVCI</sequence>
<name>A0ACD0NRA4_9BASI</name>
<accession>A0ACD0NRA4</accession>
<keyword evidence="2" id="KW-1185">Reference proteome</keyword>
<proteinExistence type="predicted"/>
<organism evidence="1 2">
    <name type="scientific">Violaceomyces palustris</name>
    <dbReference type="NCBI Taxonomy" id="1673888"/>
    <lineage>
        <taxon>Eukaryota</taxon>
        <taxon>Fungi</taxon>
        <taxon>Dikarya</taxon>
        <taxon>Basidiomycota</taxon>
        <taxon>Ustilaginomycotina</taxon>
        <taxon>Ustilaginomycetes</taxon>
        <taxon>Violaceomycetales</taxon>
        <taxon>Violaceomycetaceae</taxon>
        <taxon>Violaceomyces</taxon>
    </lineage>
</organism>
<evidence type="ECO:0000313" key="1">
    <source>
        <dbReference type="EMBL" id="PWN48362.1"/>
    </source>
</evidence>
<evidence type="ECO:0000313" key="2">
    <source>
        <dbReference type="Proteomes" id="UP000245626"/>
    </source>
</evidence>
<reference evidence="1 2" key="1">
    <citation type="journal article" date="2018" name="Mol. Biol. Evol.">
        <title>Broad Genomic Sampling Reveals a Smut Pathogenic Ancestry of the Fungal Clade Ustilaginomycotina.</title>
        <authorList>
            <person name="Kijpornyongpan T."/>
            <person name="Mondo S.J."/>
            <person name="Barry K."/>
            <person name="Sandor L."/>
            <person name="Lee J."/>
            <person name="Lipzen A."/>
            <person name="Pangilinan J."/>
            <person name="LaButti K."/>
            <person name="Hainaut M."/>
            <person name="Henrissat B."/>
            <person name="Grigoriev I.V."/>
            <person name="Spatafora J.W."/>
            <person name="Aime M.C."/>
        </authorList>
    </citation>
    <scope>NUCLEOTIDE SEQUENCE [LARGE SCALE GENOMIC DNA]</scope>
    <source>
        <strain evidence="1 2">SA 807</strain>
    </source>
</reference>
<dbReference type="EMBL" id="KZ820217">
    <property type="protein sequence ID" value="PWN48362.1"/>
    <property type="molecule type" value="Genomic_DNA"/>
</dbReference>
<protein>
    <submittedName>
        <fullName evidence="1">Uncharacterized protein</fullName>
    </submittedName>
</protein>